<evidence type="ECO:0000259" key="5">
    <source>
        <dbReference type="PROSITE" id="PS50977"/>
    </source>
</evidence>
<dbReference type="Pfam" id="PF00440">
    <property type="entry name" value="TetR_N"/>
    <property type="match status" value="1"/>
</dbReference>
<sequence>MGLRERKKVQTRNALIDAALELFLTQGYEATTIDQIAARVDVSPRTFFRYFSSKEDVALSLPADSQEIFLAEFAARPDSESPYAALSASMRAMIGTLRDKDPEEAARFLKARRLVDETPALLAGQMRLLMENEKRLVAEVARRQGTSPDDLRPQFVVSIFTGLGMICYNAGPEGLDIMARRLDDVLTLADRSLRPGWDLAAADASSSAAG</sequence>
<name>A0A8J3XFZ5_9ACTN</name>
<keyword evidence="7" id="KW-1185">Reference proteome</keyword>
<organism evidence="6 7">
    <name type="scientific">Planotetraspora phitsanulokensis</name>
    <dbReference type="NCBI Taxonomy" id="575192"/>
    <lineage>
        <taxon>Bacteria</taxon>
        <taxon>Bacillati</taxon>
        <taxon>Actinomycetota</taxon>
        <taxon>Actinomycetes</taxon>
        <taxon>Streptosporangiales</taxon>
        <taxon>Streptosporangiaceae</taxon>
        <taxon>Planotetraspora</taxon>
    </lineage>
</organism>
<comment type="caution">
    <text evidence="6">The sequence shown here is derived from an EMBL/GenBank/DDBJ whole genome shotgun (WGS) entry which is preliminary data.</text>
</comment>
<evidence type="ECO:0000313" key="6">
    <source>
        <dbReference type="EMBL" id="GII38601.1"/>
    </source>
</evidence>
<evidence type="ECO:0000256" key="4">
    <source>
        <dbReference type="PROSITE-ProRule" id="PRU00335"/>
    </source>
</evidence>
<keyword evidence="3" id="KW-0804">Transcription</keyword>
<dbReference type="PANTHER" id="PTHR30055:SF234">
    <property type="entry name" value="HTH-TYPE TRANSCRIPTIONAL REGULATOR BETI"/>
    <property type="match status" value="1"/>
</dbReference>
<dbReference type="InterPro" id="IPR023772">
    <property type="entry name" value="DNA-bd_HTH_TetR-type_CS"/>
</dbReference>
<evidence type="ECO:0000256" key="3">
    <source>
        <dbReference type="ARBA" id="ARBA00023163"/>
    </source>
</evidence>
<dbReference type="PANTHER" id="PTHR30055">
    <property type="entry name" value="HTH-TYPE TRANSCRIPTIONAL REGULATOR RUTR"/>
    <property type="match status" value="1"/>
</dbReference>
<dbReference type="InterPro" id="IPR001647">
    <property type="entry name" value="HTH_TetR"/>
</dbReference>
<reference evidence="6 7" key="1">
    <citation type="submission" date="2021-01" db="EMBL/GenBank/DDBJ databases">
        <title>Whole genome shotgun sequence of Planotetraspora phitsanulokensis NBRC 104273.</title>
        <authorList>
            <person name="Komaki H."/>
            <person name="Tamura T."/>
        </authorList>
    </citation>
    <scope>NUCLEOTIDE SEQUENCE [LARGE SCALE GENOMIC DNA]</scope>
    <source>
        <strain evidence="6 7">NBRC 104273</strain>
    </source>
</reference>
<feature type="domain" description="HTH tetR-type" evidence="5">
    <location>
        <begin position="9"/>
        <end position="69"/>
    </location>
</feature>
<dbReference type="InterPro" id="IPR050109">
    <property type="entry name" value="HTH-type_TetR-like_transc_reg"/>
</dbReference>
<evidence type="ECO:0000313" key="7">
    <source>
        <dbReference type="Proteomes" id="UP000622547"/>
    </source>
</evidence>
<feature type="DNA-binding region" description="H-T-H motif" evidence="4">
    <location>
        <begin position="32"/>
        <end position="51"/>
    </location>
</feature>
<protein>
    <recommendedName>
        <fullName evidence="5">HTH tetR-type domain-containing protein</fullName>
    </recommendedName>
</protein>
<dbReference type="Proteomes" id="UP000622547">
    <property type="component" value="Unassembled WGS sequence"/>
</dbReference>
<dbReference type="EMBL" id="BOOP01000015">
    <property type="protein sequence ID" value="GII38601.1"/>
    <property type="molecule type" value="Genomic_DNA"/>
</dbReference>
<dbReference type="SUPFAM" id="SSF46689">
    <property type="entry name" value="Homeodomain-like"/>
    <property type="match status" value="1"/>
</dbReference>
<dbReference type="InterPro" id="IPR041347">
    <property type="entry name" value="MftR_C"/>
</dbReference>
<dbReference type="AlphaFoldDB" id="A0A8J3XFZ5"/>
<dbReference type="Gene3D" id="1.10.357.10">
    <property type="entry name" value="Tetracycline Repressor, domain 2"/>
    <property type="match status" value="1"/>
</dbReference>
<proteinExistence type="predicted"/>
<evidence type="ECO:0000256" key="1">
    <source>
        <dbReference type="ARBA" id="ARBA00023015"/>
    </source>
</evidence>
<dbReference type="PROSITE" id="PS01081">
    <property type="entry name" value="HTH_TETR_1"/>
    <property type="match status" value="1"/>
</dbReference>
<dbReference type="GO" id="GO:0000976">
    <property type="term" value="F:transcription cis-regulatory region binding"/>
    <property type="evidence" value="ECO:0007669"/>
    <property type="project" value="TreeGrafter"/>
</dbReference>
<gene>
    <name evidence="6" type="ORF">Pph01_36040</name>
</gene>
<dbReference type="PRINTS" id="PR00455">
    <property type="entry name" value="HTHTETR"/>
</dbReference>
<evidence type="ECO:0000256" key="2">
    <source>
        <dbReference type="ARBA" id="ARBA00023125"/>
    </source>
</evidence>
<dbReference type="PROSITE" id="PS50977">
    <property type="entry name" value="HTH_TETR_2"/>
    <property type="match status" value="1"/>
</dbReference>
<accession>A0A8J3XFZ5</accession>
<keyword evidence="2 4" id="KW-0238">DNA-binding</keyword>
<dbReference type="Gene3D" id="1.10.10.60">
    <property type="entry name" value="Homeodomain-like"/>
    <property type="match status" value="1"/>
</dbReference>
<dbReference type="InterPro" id="IPR009057">
    <property type="entry name" value="Homeodomain-like_sf"/>
</dbReference>
<dbReference type="GO" id="GO:0003700">
    <property type="term" value="F:DNA-binding transcription factor activity"/>
    <property type="evidence" value="ECO:0007669"/>
    <property type="project" value="TreeGrafter"/>
</dbReference>
<keyword evidence="1" id="KW-0805">Transcription regulation</keyword>
<dbReference type="Pfam" id="PF17754">
    <property type="entry name" value="TetR_C_14"/>
    <property type="match status" value="1"/>
</dbReference>